<accession>A0A195E4C8</accession>
<reference evidence="1 2" key="1">
    <citation type="submission" date="2015-09" db="EMBL/GenBank/DDBJ databases">
        <title>Trachymyrmex cornetzi WGS genome.</title>
        <authorList>
            <person name="Nygaard S."/>
            <person name="Hu H."/>
            <person name="Boomsma J."/>
            <person name="Zhang G."/>
        </authorList>
    </citation>
    <scope>NUCLEOTIDE SEQUENCE [LARGE SCALE GENOMIC DNA]</scope>
    <source>
        <strain evidence="1">Tcor2-1</strain>
        <tissue evidence="1">Whole body</tissue>
    </source>
</reference>
<gene>
    <name evidence="1" type="ORF">ALC57_07705</name>
</gene>
<dbReference type="EMBL" id="KQ979657">
    <property type="protein sequence ID" value="KYN19936.1"/>
    <property type="molecule type" value="Genomic_DNA"/>
</dbReference>
<protein>
    <submittedName>
        <fullName evidence="1">Uncharacterized protein</fullName>
    </submittedName>
</protein>
<evidence type="ECO:0000313" key="2">
    <source>
        <dbReference type="Proteomes" id="UP000078492"/>
    </source>
</evidence>
<organism evidence="1 2">
    <name type="scientific">Trachymyrmex cornetzi</name>
    <dbReference type="NCBI Taxonomy" id="471704"/>
    <lineage>
        <taxon>Eukaryota</taxon>
        <taxon>Metazoa</taxon>
        <taxon>Ecdysozoa</taxon>
        <taxon>Arthropoda</taxon>
        <taxon>Hexapoda</taxon>
        <taxon>Insecta</taxon>
        <taxon>Pterygota</taxon>
        <taxon>Neoptera</taxon>
        <taxon>Endopterygota</taxon>
        <taxon>Hymenoptera</taxon>
        <taxon>Apocrita</taxon>
        <taxon>Aculeata</taxon>
        <taxon>Formicoidea</taxon>
        <taxon>Formicidae</taxon>
        <taxon>Myrmicinae</taxon>
        <taxon>Trachymyrmex</taxon>
    </lineage>
</organism>
<proteinExistence type="predicted"/>
<keyword evidence="2" id="KW-1185">Reference proteome</keyword>
<sequence>KQECNCTKKGGLLESASTRFSTIVHSTSSSCIMMSFFKIFMAYSSSVPFLSASKTLN</sequence>
<evidence type="ECO:0000313" key="1">
    <source>
        <dbReference type="EMBL" id="KYN19936.1"/>
    </source>
</evidence>
<name>A0A195E4C8_9HYME</name>
<dbReference type="Proteomes" id="UP000078492">
    <property type="component" value="Unassembled WGS sequence"/>
</dbReference>
<dbReference type="AlphaFoldDB" id="A0A195E4C8"/>
<feature type="non-terminal residue" evidence="1">
    <location>
        <position position="1"/>
    </location>
</feature>